<keyword evidence="3 6" id="KW-0288">FMN</keyword>
<dbReference type="AlphaFoldDB" id="A0A099SZ88"/>
<comment type="caution">
    <text evidence="6">Lacks conserved residue(s) required for the propagation of feature annotation.</text>
</comment>
<evidence type="ECO:0000259" key="7">
    <source>
        <dbReference type="Pfam" id="PF02441"/>
    </source>
</evidence>
<dbReference type="Pfam" id="PF02441">
    <property type="entry name" value="Flavoprotein"/>
    <property type="match status" value="1"/>
</dbReference>
<dbReference type="Gene3D" id="3.40.50.1950">
    <property type="entry name" value="Flavin prenyltransferase-like"/>
    <property type="match status" value="1"/>
</dbReference>
<dbReference type="SUPFAM" id="SSF52507">
    <property type="entry name" value="Homo-oligomeric flavin-containing Cys decarboxylases, HFCD"/>
    <property type="match status" value="1"/>
</dbReference>
<feature type="binding site" evidence="6">
    <location>
        <position position="175"/>
    </location>
    <ligand>
        <name>dimethylallyl phosphate</name>
        <dbReference type="ChEBI" id="CHEBI:88052"/>
    </ligand>
</feature>
<reference evidence="8 9" key="1">
    <citation type="submission" date="2014-09" db="EMBL/GenBank/DDBJ databases">
        <title>Draft genome sequence of an obligately methylotrophic methanogen, Methanococcoides methylutens, isolated from marine sediment.</title>
        <authorList>
            <person name="Guan Y."/>
            <person name="Ngugi D.K."/>
            <person name="Blom J."/>
            <person name="Ali S."/>
            <person name="Ferry J.G."/>
            <person name="Stingl U."/>
        </authorList>
    </citation>
    <scope>NUCLEOTIDE SEQUENCE [LARGE SCALE GENOMIC DNA]</scope>
    <source>
        <strain evidence="8 9">DSM 2657</strain>
    </source>
</reference>
<evidence type="ECO:0000256" key="2">
    <source>
        <dbReference type="ARBA" id="ARBA00022630"/>
    </source>
</evidence>
<dbReference type="Proteomes" id="UP000029859">
    <property type="component" value="Unassembled WGS sequence"/>
</dbReference>
<feature type="binding site" evidence="6">
    <location>
        <position position="43"/>
    </location>
    <ligand>
        <name>FMN</name>
        <dbReference type="ChEBI" id="CHEBI:58210"/>
    </ligand>
</feature>
<dbReference type="InterPro" id="IPR003382">
    <property type="entry name" value="Flavoprotein"/>
</dbReference>
<organism evidence="8 9">
    <name type="scientific">Methanococcoides methylutens</name>
    <dbReference type="NCBI Taxonomy" id="2226"/>
    <lineage>
        <taxon>Archaea</taxon>
        <taxon>Methanobacteriati</taxon>
        <taxon>Methanobacteriota</taxon>
        <taxon>Stenosarchaea group</taxon>
        <taxon>Methanomicrobia</taxon>
        <taxon>Methanosarcinales</taxon>
        <taxon>Methanosarcinaceae</taxon>
        <taxon>Methanococcoides</taxon>
    </lineage>
</organism>
<feature type="domain" description="Flavoprotein" evidence="7">
    <location>
        <begin position="9"/>
        <end position="178"/>
    </location>
</feature>
<accession>A0A099SZ88</accession>
<dbReference type="OrthoDB" id="9540at2157"/>
<keyword evidence="2 6" id="KW-0285">Flavoprotein</keyword>
<dbReference type="EC" id="2.5.1.129" evidence="6"/>
<protein>
    <recommendedName>
        <fullName evidence="6">Flavin prenyltransferase UbiX</fullName>
        <ecNumber evidence="6">2.5.1.129</ecNumber>
    </recommendedName>
</protein>
<evidence type="ECO:0000256" key="1">
    <source>
        <dbReference type="ARBA" id="ARBA00022602"/>
    </source>
</evidence>
<feature type="binding site" evidence="6">
    <location>
        <position position="129"/>
    </location>
    <ligand>
        <name>FMN</name>
        <dbReference type="ChEBI" id="CHEBI:58210"/>
    </ligand>
</feature>
<dbReference type="RefSeq" id="WP_048195519.1">
    <property type="nucleotide sequence ID" value="NZ_CAAGSM010000001.1"/>
</dbReference>
<evidence type="ECO:0000256" key="5">
    <source>
        <dbReference type="ARBA" id="ARBA00060793"/>
    </source>
</evidence>
<keyword evidence="9" id="KW-1185">Reference proteome</keyword>
<comment type="caution">
    <text evidence="8">The sequence shown here is derived from an EMBL/GenBank/DDBJ whole genome shotgun (WGS) entry which is preliminary data.</text>
</comment>
<dbReference type="InterPro" id="IPR036551">
    <property type="entry name" value="Flavin_trans-like"/>
</dbReference>
<evidence type="ECO:0000313" key="9">
    <source>
        <dbReference type="Proteomes" id="UP000029859"/>
    </source>
</evidence>
<gene>
    <name evidence="6" type="primary">ubiX</name>
    <name evidence="8" type="ORF">LI82_10775</name>
</gene>
<comment type="function">
    <text evidence="6">Flavin prenyltransferase that catalyzes the synthesis of the prenylated FMN cofactor (prenyl-FMN) for 4-hydroxy-3-polyprenylbenzoic acid decarboxylase UbiD. The prenyltransferase is metal-independent and links a dimethylallyl moiety from dimethylallyl monophosphate (DMAP) to the flavin N5 and C6 atoms of FMN.</text>
</comment>
<keyword evidence="1 6" id="KW-0637">Prenyltransferase</keyword>
<comment type="catalytic activity">
    <reaction evidence="6">
        <text>dimethylallyl phosphate + FMNH2 = prenylated FMNH2 + phosphate</text>
        <dbReference type="Rhea" id="RHEA:37743"/>
        <dbReference type="ChEBI" id="CHEBI:43474"/>
        <dbReference type="ChEBI" id="CHEBI:57618"/>
        <dbReference type="ChEBI" id="CHEBI:87467"/>
        <dbReference type="ChEBI" id="CHEBI:88052"/>
        <dbReference type="EC" id="2.5.1.129"/>
    </reaction>
</comment>
<proteinExistence type="inferred from homology"/>
<dbReference type="NCBIfam" id="NF004685">
    <property type="entry name" value="PRK06029.1"/>
    <property type="match status" value="1"/>
</dbReference>
<keyword evidence="4 6" id="KW-0808">Transferase</keyword>
<dbReference type="PANTHER" id="PTHR43374">
    <property type="entry name" value="FLAVIN PRENYLTRANSFERASE"/>
    <property type="match status" value="1"/>
</dbReference>
<evidence type="ECO:0000256" key="3">
    <source>
        <dbReference type="ARBA" id="ARBA00022643"/>
    </source>
</evidence>
<dbReference type="NCBIfam" id="TIGR00421">
    <property type="entry name" value="ubiX_pad"/>
    <property type="match status" value="1"/>
</dbReference>
<dbReference type="HAMAP" id="MF_01984">
    <property type="entry name" value="ubiX_pad"/>
    <property type="match status" value="1"/>
</dbReference>
<feature type="binding site" evidence="6">
    <location>
        <begin position="17"/>
        <end position="19"/>
    </location>
    <ligand>
        <name>FMN</name>
        <dbReference type="ChEBI" id="CHEBI:58210"/>
    </ligand>
</feature>
<feature type="binding site" evidence="6">
    <location>
        <begin position="94"/>
        <end position="97"/>
    </location>
    <ligand>
        <name>FMN</name>
        <dbReference type="ChEBI" id="CHEBI:58210"/>
    </ligand>
</feature>
<dbReference type="GO" id="GO:0106141">
    <property type="term" value="F:flavin prenyltransferase activity"/>
    <property type="evidence" value="ECO:0007669"/>
    <property type="project" value="UniProtKB-EC"/>
</dbReference>
<dbReference type="FunFam" id="3.40.50.1950:FF:000001">
    <property type="entry name" value="Flavin prenyltransferase UbiX"/>
    <property type="match status" value="1"/>
</dbReference>
<evidence type="ECO:0000313" key="8">
    <source>
        <dbReference type="EMBL" id="KGK98197.1"/>
    </source>
</evidence>
<name>A0A099SZ88_METMT</name>
<dbReference type="InterPro" id="IPR004507">
    <property type="entry name" value="UbiX-like"/>
</dbReference>
<evidence type="ECO:0000256" key="6">
    <source>
        <dbReference type="HAMAP-Rule" id="MF_01984"/>
    </source>
</evidence>
<dbReference type="EMBL" id="JRHO01000014">
    <property type="protein sequence ID" value="KGK98197.1"/>
    <property type="molecule type" value="Genomic_DNA"/>
</dbReference>
<dbReference type="PANTHER" id="PTHR43374:SF1">
    <property type="entry name" value="FLAVIN PRENYLTRANSFERASE PAD1, MITOCHONDRIAL"/>
    <property type="match status" value="1"/>
</dbReference>
<comment type="similarity">
    <text evidence="5 6">Belongs to the UbiX/PAD1 family.</text>
</comment>
<feature type="binding site" evidence="6">
    <location>
        <position position="159"/>
    </location>
    <ligand>
        <name>dimethylallyl phosphate</name>
        <dbReference type="ChEBI" id="CHEBI:88052"/>
    </ligand>
</feature>
<sequence>MERETERKKEIVIGISGASGAQYGVRLLEILADMNIDTHLILTKAAEKIIEVETDLTVEGIKELATSVHDENDFTAPIASGSHPFVGMIVAPCSMKTLASVANGTSDNLIARTADVCLKERRKLILMARETPLSGIHIENMLKAHNAGAILLPACPAYYNRPESIDDLINFMAGRALDLIGVDNNAYKRWQ</sequence>
<evidence type="ECO:0000256" key="4">
    <source>
        <dbReference type="ARBA" id="ARBA00022679"/>
    </source>
</evidence>
<dbReference type="GO" id="GO:0016831">
    <property type="term" value="F:carboxy-lyase activity"/>
    <property type="evidence" value="ECO:0007669"/>
    <property type="project" value="TreeGrafter"/>
</dbReference>